<evidence type="ECO:0000313" key="2">
    <source>
        <dbReference type="EMBL" id="RQN09063.1"/>
    </source>
</evidence>
<dbReference type="NCBIfam" id="TIGR03083">
    <property type="entry name" value="maleylpyruvate isomerase family mycothiol-dependent enzyme"/>
    <property type="match status" value="1"/>
</dbReference>
<keyword evidence="2" id="KW-0670">Pyruvate</keyword>
<gene>
    <name evidence="2" type="ORF">EHW97_05065</name>
</gene>
<dbReference type="GO" id="GO:0016853">
    <property type="term" value="F:isomerase activity"/>
    <property type="evidence" value="ECO:0007669"/>
    <property type="project" value="UniProtKB-KW"/>
</dbReference>
<proteinExistence type="predicted"/>
<evidence type="ECO:0000313" key="3">
    <source>
        <dbReference type="Proteomes" id="UP000275225"/>
    </source>
</evidence>
<dbReference type="InterPro" id="IPR017517">
    <property type="entry name" value="Maleyloyr_isom"/>
</dbReference>
<dbReference type="Gene3D" id="1.20.120.450">
    <property type="entry name" value="dinb family like domain"/>
    <property type="match status" value="1"/>
</dbReference>
<evidence type="ECO:0000259" key="1">
    <source>
        <dbReference type="Pfam" id="PF11716"/>
    </source>
</evidence>
<dbReference type="EMBL" id="RQJX01000004">
    <property type="protein sequence ID" value="RQN09063.1"/>
    <property type="molecule type" value="Genomic_DNA"/>
</dbReference>
<keyword evidence="3" id="KW-1185">Reference proteome</keyword>
<dbReference type="Proteomes" id="UP000275225">
    <property type="component" value="Unassembled WGS sequence"/>
</dbReference>
<accession>A0A3N6X5Z7</accession>
<comment type="caution">
    <text evidence="2">The sequence shown here is derived from an EMBL/GenBank/DDBJ whole genome shotgun (WGS) entry which is preliminary data.</text>
</comment>
<reference evidence="2 3" key="1">
    <citation type="submission" date="2018-11" db="EMBL/GenBank/DDBJ databases">
        <authorList>
            <person name="Li F."/>
        </authorList>
    </citation>
    <scope>NUCLEOTIDE SEQUENCE [LARGE SCALE GENOMIC DNA]</scope>
    <source>
        <strain evidence="2 3">YS17T</strain>
    </source>
</reference>
<name>A0A3N6X5Z7_9ACTN</name>
<dbReference type="Pfam" id="PF11716">
    <property type="entry name" value="MDMPI_N"/>
    <property type="match status" value="1"/>
</dbReference>
<keyword evidence="2" id="KW-0413">Isomerase</keyword>
<protein>
    <submittedName>
        <fullName evidence="2">Maleylpyruvate isomerase family mycothiol-dependent enzyme</fullName>
    </submittedName>
</protein>
<dbReference type="AlphaFoldDB" id="A0A3N6X5Z7"/>
<organism evidence="2 3">
    <name type="scientific">Aeromicrobium camelliae</name>
    <dbReference type="NCBI Taxonomy" id="1538144"/>
    <lineage>
        <taxon>Bacteria</taxon>
        <taxon>Bacillati</taxon>
        <taxon>Actinomycetota</taxon>
        <taxon>Actinomycetes</taxon>
        <taxon>Propionibacteriales</taxon>
        <taxon>Nocardioidaceae</taxon>
        <taxon>Aeromicrobium</taxon>
    </lineage>
</organism>
<dbReference type="SUPFAM" id="SSF109854">
    <property type="entry name" value="DinB/YfiT-like putative metalloenzymes"/>
    <property type="match status" value="1"/>
</dbReference>
<feature type="domain" description="Mycothiol-dependent maleylpyruvate isomerase metal-binding" evidence="1">
    <location>
        <begin position="11"/>
        <end position="95"/>
    </location>
</feature>
<dbReference type="OrthoDB" id="5178565at2"/>
<dbReference type="GO" id="GO:0046872">
    <property type="term" value="F:metal ion binding"/>
    <property type="evidence" value="ECO:0007669"/>
    <property type="project" value="InterPro"/>
</dbReference>
<dbReference type="InterPro" id="IPR034660">
    <property type="entry name" value="DinB/YfiT-like"/>
</dbReference>
<dbReference type="InterPro" id="IPR024344">
    <property type="entry name" value="MDMPI_metal-binding"/>
</dbReference>
<sequence>MAERLSDIQDRERAALVAQLQELRPEQWRTPTLCSAWDVEEVVAHLTAAAGTSMAAWMRSMIRARFDADVHNRRLVESFRGATPQQTLDRFRAAGTIALPLANSPGGLGELIVHAEDIRRPLGLAHRVDTGGLLAVARFFATRDFAVNSKSLVQGLTLVATDADFRHGSGPAAEGPLIALVMAMAGRTAYLDELTGDGVRELAQRMGGNDRA</sequence>
<dbReference type="RefSeq" id="WP_124236070.1">
    <property type="nucleotide sequence ID" value="NZ_JBHUFI010000001.1"/>
</dbReference>